<dbReference type="Pfam" id="PF02613">
    <property type="entry name" value="Nitrate_red_del"/>
    <property type="match status" value="1"/>
</dbReference>
<sequence length="188" mass="21977">MSEEQQNITLVEIYRFLAQSMRYPEADWLDDTYWSVLTTLLTELEWHEELNELTTPRNNIADQLEDLQVEHTRLFINAVPHVLAPPYASVYAHVDGSLYGPIAEKTKKFYGEKGYSLSQNDIPDHIVYELEFLAILADQDPEACEEFLKILFLPWFPLFQERVLAAAKLPFYPVMVKLIDFFTRQESL</sequence>
<evidence type="ECO:0000313" key="2">
    <source>
        <dbReference type="EMBL" id="MBC8318662.1"/>
    </source>
</evidence>
<evidence type="ECO:0000256" key="1">
    <source>
        <dbReference type="ARBA" id="ARBA00023186"/>
    </source>
</evidence>
<name>A0A8J6NFN0_9BACT</name>
<dbReference type="EMBL" id="JACNJZ010000174">
    <property type="protein sequence ID" value="MBC8318662.1"/>
    <property type="molecule type" value="Genomic_DNA"/>
</dbReference>
<dbReference type="InterPro" id="IPR050289">
    <property type="entry name" value="TorD/DmsD_chaperones"/>
</dbReference>
<dbReference type="InterPro" id="IPR036411">
    <property type="entry name" value="TorD-like_sf"/>
</dbReference>
<dbReference type="PANTHER" id="PTHR34227:SF1">
    <property type="entry name" value="DIMETHYL SULFOXIDE REDUCTASE CHAPERONE-RELATED"/>
    <property type="match status" value="1"/>
</dbReference>
<organism evidence="2 3">
    <name type="scientific">Candidatus Desulfobia pelagia</name>
    <dbReference type="NCBI Taxonomy" id="2841692"/>
    <lineage>
        <taxon>Bacteria</taxon>
        <taxon>Pseudomonadati</taxon>
        <taxon>Thermodesulfobacteriota</taxon>
        <taxon>Desulfobulbia</taxon>
        <taxon>Desulfobulbales</taxon>
        <taxon>Desulfobulbaceae</taxon>
        <taxon>Candidatus Desulfobia</taxon>
    </lineage>
</organism>
<dbReference type="AlphaFoldDB" id="A0A8J6NFN0"/>
<protein>
    <submittedName>
        <fullName evidence="2">Molecular chaperone TorD family protein</fullName>
    </submittedName>
</protein>
<dbReference type="InterPro" id="IPR020945">
    <property type="entry name" value="DMSO/NO3_reduct_chaperone"/>
</dbReference>
<proteinExistence type="predicted"/>
<gene>
    <name evidence="2" type="ORF">H8E41_12225</name>
</gene>
<dbReference type="Proteomes" id="UP000614424">
    <property type="component" value="Unassembled WGS sequence"/>
</dbReference>
<comment type="caution">
    <text evidence="2">The sequence shown here is derived from an EMBL/GenBank/DDBJ whole genome shotgun (WGS) entry which is preliminary data.</text>
</comment>
<dbReference type="PANTHER" id="PTHR34227">
    <property type="entry name" value="CHAPERONE PROTEIN YCDY"/>
    <property type="match status" value="1"/>
</dbReference>
<evidence type="ECO:0000313" key="3">
    <source>
        <dbReference type="Proteomes" id="UP000614424"/>
    </source>
</evidence>
<dbReference type="SUPFAM" id="SSF89155">
    <property type="entry name" value="TorD-like"/>
    <property type="match status" value="1"/>
</dbReference>
<keyword evidence="1" id="KW-0143">Chaperone</keyword>
<accession>A0A8J6NFN0</accession>
<reference evidence="2 3" key="1">
    <citation type="submission" date="2020-08" db="EMBL/GenBank/DDBJ databases">
        <title>Bridging the membrane lipid divide: bacteria of the FCB group superphylum have the potential to synthesize archaeal ether lipids.</title>
        <authorList>
            <person name="Villanueva L."/>
            <person name="Von Meijenfeldt F.A.B."/>
            <person name="Westbye A.B."/>
            <person name="Yadav S."/>
            <person name="Hopmans E.C."/>
            <person name="Dutilh B.E."/>
            <person name="Sinninghe Damste J.S."/>
        </authorList>
    </citation>
    <scope>NUCLEOTIDE SEQUENCE [LARGE SCALE GENOMIC DNA]</scope>
    <source>
        <strain evidence="2">NIOZ-UU47</strain>
    </source>
</reference>
<dbReference type="Gene3D" id="1.10.3480.10">
    <property type="entry name" value="TorD-like"/>
    <property type="match status" value="1"/>
</dbReference>